<dbReference type="PRINTS" id="PR00039">
    <property type="entry name" value="HTHLYSR"/>
</dbReference>
<keyword evidence="3 6" id="KW-0238">DNA-binding</keyword>
<protein>
    <submittedName>
        <fullName evidence="6">DNA-binding transcriptional regulator, LysR family</fullName>
    </submittedName>
</protein>
<accession>A0A1T4L521</accession>
<reference evidence="7" key="1">
    <citation type="submission" date="2017-02" db="EMBL/GenBank/DDBJ databases">
        <authorList>
            <person name="Varghese N."/>
            <person name="Submissions S."/>
        </authorList>
    </citation>
    <scope>NUCLEOTIDE SEQUENCE [LARGE SCALE GENOMIC DNA]</scope>
    <source>
        <strain evidence="7">ATCC 25662</strain>
    </source>
</reference>
<keyword evidence="4" id="KW-0804">Transcription</keyword>
<dbReference type="PANTHER" id="PTHR30126:SF64">
    <property type="entry name" value="HTH-TYPE TRANSCRIPTIONAL REGULATOR CITR"/>
    <property type="match status" value="1"/>
</dbReference>
<sequence>MNIKLEQYKIFNEAATTLSFSEAARNLFITQSAVSQAISLLEKELQTQLFVRMRKGVTLTKEGELLYQNINQALNLITNAENQLSNLSELQEGELVLAAGDSVSEFFLTPYLSKFHDLYPNVTIKVVNRTSIEIYELLKNGQVDLGFVNLPIHDDSLSFNECFLIHDIFVGKNPTDKIYTYKELSKLPLILLEESSNSRNFLNKQFAKNGIKLNPQMELGAHSLLLECVKERLGVACVIKEFSSRYLNTEVFELNVQPPLPTRSIGYAYLTRKSLSAPSIKFIELIKQ</sequence>
<evidence type="ECO:0000256" key="4">
    <source>
        <dbReference type="ARBA" id="ARBA00023163"/>
    </source>
</evidence>
<dbReference type="InterPro" id="IPR005119">
    <property type="entry name" value="LysR_subst-bd"/>
</dbReference>
<dbReference type="FunFam" id="1.10.10.10:FF:000001">
    <property type="entry name" value="LysR family transcriptional regulator"/>
    <property type="match status" value="1"/>
</dbReference>
<dbReference type="Pfam" id="PF00126">
    <property type="entry name" value="HTH_1"/>
    <property type="match status" value="1"/>
</dbReference>
<dbReference type="EMBL" id="FUWY01000002">
    <property type="protein sequence ID" value="SJZ49826.1"/>
    <property type="molecule type" value="Genomic_DNA"/>
</dbReference>
<evidence type="ECO:0000313" key="7">
    <source>
        <dbReference type="Proteomes" id="UP000243297"/>
    </source>
</evidence>
<proteinExistence type="inferred from homology"/>
<dbReference type="PROSITE" id="PS50931">
    <property type="entry name" value="HTH_LYSR"/>
    <property type="match status" value="1"/>
</dbReference>
<dbReference type="CDD" id="cd05466">
    <property type="entry name" value="PBP2_LTTR_substrate"/>
    <property type="match status" value="1"/>
</dbReference>
<dbReference type="Proteomes" id="UP000243297">
    <property type="component" value="Unassembled WGS sequence"/>
</dbReference>
<dbReference type="InterPro" id="IPR000847">
    <property type="entry name" value="LysR_HTH_N"/>
</dbReference>
<keyword evidence="7" id="KW-1185">Reference proteome</keyword>
<dbReference type="AlphaFoldDB" id="A0A1T4L521"/>
<comment type="similarity">
    <text evidence="1">Belongs to the LysR transcriptional regulatory family.</text>
</comment>
<dbReference type="InterPro" id="IPR036388">
    <property type="entry name" value="WH-like_DNA-bd_sf"/>
</dbReference>
<dbReference type="RefSeq" id="WP_078711174.1">
    <property type="nucleotide sequence ID" value="NZ_FUWY01000002.1"/>
</dbReference>
<keyword evidence="2" id="KW-0805">Transcription regulation</keyword>
<evidence type="ECO:0000256" key="3">
    <source>
        <dbReference type="ARBA" id="ARBA00023125"/>
    </source>
</evidence>
<dbReference type="SUPFAM" id="SSF53850">
    <property type="entry name" value="Periplasmic binding protein-like II"/>
    <property type="match status" value="1"/>
</dbReference>
<name>A0A1T4L521_9FIRM</name>
<dbReference type="Gene3D" id="1.10.10.10">
    <property type="entry name" value="Winged helix-like DNA-binding domain superfamily/Winged helix DNA-binding domain"/>
    <property type="match status" value="1"/>
</dbReference>
<evidence type="ECO:0000313" key="6">
    <source>
        <dbReference type="EMBL" id="SJZ49826.1"/>
    </source>
</evidence>
<dbReference type="GO" id="GO:0003700">
    <property type="term" value="F:DNA-binding transcription factor activity"/>
    <property type="evidence" value="ECO:0007669"/>
    <property type="project" value="InterPro"/>
</dbReference>
<evidence type="ECO:0000259" key="5">
    <source>
        <dbReference type="PROSITE" id="PS50931"/>
    </source>
</evidence>
<feature type="domain" description="HTH lysR-type" evidence="5">
    <location>
        <begin position="3"/>
        <end position="60"/>
    </location>
</feature>
<dbReference type="OrthoDB" id="9803735at2"/>
<organism evidence="6 7">
    <name type="scientific">Anaerorhabdus furcosa</name>
    <dbReference type="NCBI Taxonomy" id="118967"/>
    <lineage>
        <taxon>Bacteria</taxon>
        <taxon>Bacillati</taxon>
        <taxon>Bacillota</taxon>
        <taxon>Erysipelotrichia</taxon>
        <taxon>Erysipelotrichales</taxon>
        <taxon>Erysipelotrichaceae</taxon>
        <taxon>Anaerorhabdus</taxon>
    </lineage>
</organism>
<dbReference type="GO" id="GO:0000976">
    <property type="term" value="F:transcription cis-regulatory region binding"/>
    <property type="evidence" value="ECO:0007669"/>
    <property type="project" value="TreeGrafter"/>
</dbReference>
<dbReference type="PANTHER" id="PTHR30126">
    <property type="entry name" value="HTH-TYPE TRANSCRIPTIONAL REGULATOR"/>
    <property type="match status" value="1"/>
</dbReference>
<dbReference type="Pfam" id="PF03466">
    <property type="entry name" value="LysR_substrate"/>
    <property type="match status" value="1"/>
</dbReference>
<evidence type="ECO:0000256" key="2">
    <source>
        <dbReference type="ARBA" id="ARBA00023015"/>
    </source>
</evidence>
<evidence type="ECO:0000256" key="1">
    <source>
        <dbReference type="ARBA" id="ARBA00009437"/>
    </source>
</evidence>
<gene>
    <name evidence="6" type="ORF">SAMN02745191_0738</name>
</gene>
<dbReference type="Gene3D" id="3.40.190.290">
    <property type="match status" value="1"/>
</dbReference>
<dbReference type="InterPro" id="IPR036390">
    <property type="entry name" value="WH_DNA-bd_sf"/>
</dbReference>
<dbReference type="STRING" id="118967.SAMN02745191_0738"/>
<dbReference type="SUPFAM" id="SSF46785">
    <property type="entry name" value="Winged helix' DNA-binding domain"/>
    <property type="match status" value="1"/>
</dbReference>